<feature type="binding site" evidence="4">
    <location>
        <position position="45"/>
    </location>
    <ligand>
        <name>substrate</name>
    </ligand>
</feature>
<keyword evidence="7" id="KW-1185">Reference proteome</keyword>
<feature type="binding site" evidence="4">
    <location>
        <position position="40"/>
    </location>
    <ligand>
        <name>substrate</name>
    </ligand>
</feature>
<gene>
    <name evidence="6" type="ORF">EDD60_13614</name>
</gene>
<evidence type="ECO:0000256" key="5">
    <source>
        <dbReference type="RuleBase" id="RU361279"/>
    </source>
</evidence>
<evidence type="ECO:0000313" key="6">
    <source>
        <dbReference type="EMBL" id="TCV91077.1"/>
    </source>
</evidence>
<evidence type="ECO:0000256" key="1">
    <source>
        <dbReference type="ARBA" id="ARBA00010638"/>
    </source>
</evidence>
<protein>
    <recommendedName>
        <fullName evidence="5">5-formyltetrahydrofolate cyclo-ligase</fullName>
        <ecNumber evidence="5">6.3.3.2</ecNumber>
    </recommendedName>
</protein>
<dbReference type="Proteomes" id="UP000295515">
    <property type="component" value="Unassembled WGS sequence"/>
</dbReference>
<comment type="caution">
    <text evidence="6">The sequence shown here is derived from an EMBL/GenBank/DDBJ whole genome shotgun (WGS) entry which is preliminary data.</text>
</comment>
<evidence type="ECO:0000256" key="2">
    <source>
        <dbReference type="ARBA" id="ARBA00022741"/>
    </source>
</evidence>
<evidence type="ECO:0000313" key="7">
    <source>
        <dbReference type="Proteomes" id="UP000295515"/>
    </source>
</evidence>
<dbReference type="GO" id="GO:0030272">
    <property type="term" value="F:5-formyltetrahydrofolate cyclo-ligase activity"/>
    <property type="evidence" value="ECO:0007669"/>
    <property type="project" value="UniProtKB-EC"/>
</dbReference>
<dbReference type="GO" id="GO:0005524">
    <property type="term" value="F:ATP binding"/>
    <property type="evidence" value="ECO:0007669"/>
    <property type="project" value="UniProtKB-KW"/>
</dbReference>
<dbReference type="PANTHER" id="PTHR23407:SF1">
    <property type="entry name" value="5-FORMYLTETRAHYDROFOLATE CYCLO-LIGASE"/>
    <property type="match status" value="1"/>
</dbReference>
<dbReference type="GO" id="GO:0046872">
    <property type="term" value="F:metal ion binding"/>
    <property type="evidence" value="ECO:0007669"/>
    <property type="project" value="UniProtKB-KW"/>
</dbReference>
<proteinExistence type="inferred from homology"/>
<dbReference type="NCBIfam" id="TIGR02727">
    <property type="entry name" value="MTHFS_bact"/>
    <property type="match status" value="1"/>
</dbReference>
<keyword evidence="6" id="KW-0436">Ligase</keyword>
<dbReference type="EMBL" id="SMCQ01000036">
    <property type="protein sequence ID" value="TCV91077.1"/>
    <property type="molecule type" value="Genomic_DNA"/>
</dbReference>
<dbReference type="AlphaFoldDB" id="A0A4R3YFU8"/>
<evidence type="ECO:0000256" key="3">
    <source>
        <dbReference type="ARBA" id="ARBA00022840"/>
    </source>
</evidence>
<dbReference type="GO" id="GO:0009396">
    <property type="term" value="P:folic acid-containing compound biosynthetic process"/>
    <property type="evidence" value="ECO:0007669"/>
    <property type="project" value="TreeGrafter"/>
</dbReference>
<keyword evidence="3 4" id="KW-0067">ATP-binding</keyword>
<accession>A0A4R3YFU8</accession>
<dbReference type="InterPro" id="IPR037171">
    <property type="entry name" value="NagB/RpiA_transferase-like"/>
</dbReference>
<dbReference type="InterPro" id="IPR024185">
    <property type="entry name" value="FTHF_cligase-like_sf"/>
</dbReference>
<dbReference type="InterPro" id="IPR002698">
    <property type="entry name" value="FTHF_cligase"/>
</dbReference>
<dbReference type="PIRSF" id="PIRSF006806">
    <property type="entry name" value="FTHF_cligase"/>
    <property type="match status" value="1"/>
</dbReference>
<comment type="similarity">
    <text evidence="1 5">Belongs to the 5-formyltetrahydrofolate cyclo-ligase family.</text>
</comment>
<sequence>MKAKRLQMKTETFSLYNQQIFEQVLSHQQIQSASMIACYVSLVHEVSTLKIIQELLKTKRVCVPKVEGEMMNFYEIHSLDDLKEGYFHVLEPTVSDLVLPQDIDCMLVPMVAFDDKLYRVGYGKGFYDKYFALKHHYYKIGIAFEFQKVKEIDINKFDIALDEIITEANRYKR</sequence>
<dbReference type="Pfam" id="PF01812">
    <property type="entry name" value="5-FTHF_cyc-lig"/>
    <property type="match status" value="1"/>
</dbReference>
<comment type="catalytic activity">
    <reaction evidence="5">
        <text>(6S)-5-formyl-5,6,7,8-tetrahydrofolate + ATP = (6R)-5,10-methenyltetrahydrofolate + ADP + phosphate</text>
        <dbReference type="Rhea" id="RHEA:10488"/>
        <dbReference type="ChEBI" id="CHEBI:30616"/>
        <dbReference type="ChEBI" id="CHEBI:43474"/>
        <dbReference type="ChEBI" id="CHEBI:57455"/>
        <dbReference type="ChEBI" id="CHEBI:57457"/>
        <dbReference type="ChEBI" id="CHEBI:456216"/>
        <dbReference type="EC" id="6.3.3.2"/>
    </reaction>
</comment>
<reference evidence="6 7" key="1">
    <citation type="submission" date="2019-03" db="EMBL/GenBank/DDBJ databases">
        <title>Genomic Encyclopedia of Type Strains, Phase IV (KMG-IV): sequencing the most valuable type-strain genomes for metagenomic binning, comparative biology and taxonomic classification.</title>
        <authorList>
            <person name="Goeker M."/>
        </authorList>
    </citation>
    <scope>NUCLEOTIDE SEQUENCE [LARGE SCALE GENOMIC DNA]</scope>
    <source>
        <strain evidence="6 7">DSM 29487</strain>
    </source>
</reference>
<keyword evidence="5" id="KW-0460">Magnesium</keyword>
<evidence type="ECO:0000256" key="4">
    <source>
        <dbReference type="PIRSR" id="PIRSR006806-1"/>
    </source>
</evidence>
<dbReference type="PANTHER" id="PTHR23407">
    <property type="entry name" value="ATPASE INHIBITOR/5-FORMYLTETRAHYDROFOLATE CYCLO-LIGASE"/>
    <property type="match status" value="1"/>
</dbReference>
<name>A0A4R3YFU8_9FIRM</name>
<dbReference type="GO" id="GO:0035999">
    <property type="term" value="P:tetrahydrofolate interconversion"/>
    <property type="evidence" value="ECO:0007669"/>
    <property type="project" value="TreeGrafter"/>
</dbReference>
<keyword evidence="5" id="KW-0479">Metal-binding</keyword>
<organism evidence="6 7">
    <name type="scientific">Longibaculum muris</name>
    <dbReference type="NCBI Taxonomy" id="1796628"/>
    <lineage>
        <taxon>Bacteria</taxon>
        <taxon>Bacillati</taxon>
        <taxon>Bacillota</taxon>
        <taxon>Erysipelotrichia</taxon>
        <taxon>Erysipelotrichales</taxon>
        <taxon>Coprobacillaceae</taxon>
        <taxon>Longibaculum</taxon>
    </lineage>
</organism>
<feature type="binding site" evidence="4">
    <location>
        <begin position="119"/>
        <end position="127"/>
    </location>
    <ligand>
        <name>ATP</name>
        <dbReference type="ChEBI" id="CHEBI:30616"/>
    </ligand>
</feature>
<dbReference type="EC" id="6.3.3.2" evidence="5"/>
<comment type="cofactor">
    <cofactor evidence="5">
        <name>Mg(2+)</name>
        <dbReference type="ChEBI" id="CHEBI:18420"/>
    </cofactor>
</comment>
<dbReference type="Gene3D" id="3.40.50.10420">
    <property type="entry name" value="NagB/RpiA/CoA transferase-like"/>
    <property type="match status" value="1"/>
</dbReference>
<keyword evidence="2 4" id="KW-0547">Nucleotide-binding</keyword>
<dbReference type="SUPFAM" id="SSF100950">
    <property type="entry name" value="NagB/RpiA/CoA transferase-like"/>
    <property type="match status" value="1"/>
</dbReference>